<comment type="caution">
    <text evidence="1">The sequence shown here is derived from an EMBL/GenBank/DDBJ whole genome shotgun (WGS) entry which is preliminary data.</text>
</comment>
<sequence length="835" mass="95464">MIHGRWSTDVDEIKTAVLEFFQQKFSELQPIRPKLSSPYFKKISMMEAIGLEAPFTVEEIKSVVWACGCEKAPGPDGFTFKFVKQFWDTIKVDVMRCVSHFDRHGTLAHGCNSSFITLVPKIKDPTSLSDFRPISLIGVIYKIISKTLALRLKRVVGGVISDVQSAYVEGRNILDGPLVINGLYSWANRTKKKLLLFKVDFDKAFDSVNWGYLDSTMEQMGFGTKWRSWISGCLRSSRTSVIINRSPTYEFQISKGVRQGDPLSPFLFIIAMEGLNVALEAARDKGLFKGVKLPRNGPNLTHLFYADDAIFVGEWDRTNLKNLARILRCFHIASGLKVNFNKSRVFGIGAPEAEIANWANIFGCEVGSFPFTYLGVPVGANMNLTKNWKPIVNKFKAKLSKWKSKSLSFGGRLTLISSVLGNLPTYYFSLFTAPIAVTESLERIRRSFLWGGHEDKRPIHWVAWEKVTASKSAGGLGVGSIRSLNIGLIVKWWWRLKQEKDSLWGRAITSMHNLSNKSFDNISNRSISGTWNNIANITKDLNRSEIDLKDIFGINIQSGEQTLFWKDPWLGTTALMHKYPDLYELEQRKSCTVADRFYEGCFIGHWIVDSQTIQENIHFQQFKDDMDLVLLSEGEDIWKSKIDSDGNFTVRALRRFITHKKESQLQLPDFTWCKEVPIKVNGFVWKAMQNRIPTLTALITRGVKLESTLCGACINEQEHADHILISCPFARHIRKEIFRWCGIPYQNFNTVTELLTFIDNWSRCHRKTKRLRAVCYGLIWCIWRMRNDRLFNNTFSRPSQGAGQIQSVVHLWVKSRGKMGIIDWPGWINYPFDGL</sequence>
<dbReference type="Proteomes" id="UP001055811">
    <property type="component" value="Linkage Group LG07"/>
</dbReference>
<accession>A0ACB9AJR8</accession>
<evidence type="ECO:0000313" key="1">
    <source>
        <dbReference type="EMBL" id="KAI3710195.1"/>
    </source>
</evidence>
<proteinExistence type="predicted"/>
<evidence type="ECO:0000313" key="2">
    <source>
        <dbReference type="Proteomes" id="UP001055811"/>
    </source>
</evidence>
<name>A0ACB9AJR8_CICIN</name>
<organism evidence="1 2">
    <name type="scientific">Cichorium intybus</name>
    <name type="common">Chicory</name>
    <dbReference type="NCBI Taxonomy" id="13427"/>
    <lineage>
        <taxon>Eukaryota</taxon>
        <taxon>Viridiplantae</taxon>
        <taxon>Streptophyta</taxon>
        <taxon>Embryophyta</taxon>
        <taxon>Tracheophyta</taxon>
        <taxon>Spermatophyta</taxon>
        <taxon>Magnoliopsida</taxon>
        <taxon>eudicotyledons</taxon>
        <taxon>Gunneridae</taxon>
        <taxon>Pentapetalae</taxon>
        <taxon>asterids</taxon>
        <taxon>campanulids</taxon>
        <taxon>Asterales</taxon>
        <taxon>Asteraceae</taxon>
        <taxon>Cichorioideae</taxon>
        <taxon>Cichorieae</taxon>
        <taxon>Cichoriinae</taxon>
        <taxon>Cichorium</taxon>
    </lineage>
</organism>
<dbReference type="EMBL" id="CM042015">
    <property type="protein sequence ID" value="KAI3710195.1"/>
    <property type="molecule type" value="Genomic_DNA"/>
</dbReference>
<protein>
    <submittedName>
        <fullName evidence="1">Uncharacterized protein</fullName>
    </submittedName>
</protein>
<gene>
    <name evidence="1" type="ORF">L2E82_39969</name>
</gene>
<reference evidence="1 2" key="2">
    <citation type="journal article" date="2022" name="Mol. Ecol. Resour.">
        <title>The genomes of chicory, endive, great burdock and yacon provide insights into Asteraceae paleo-polyploidization history and plant inulin production.</title>
        <authorList>
            <person name="Fan W."/>
            <person name="Wang S."/>
            <person name="Wang H."/>
            <person name="Wang A."/>
            <person name="Jiang F."/>
            <person name="Liu H."/>
            <person name="Zhao H."/>
            <person name="Xu D."/>
            <person name="Zhang Y."/>
        </authorList>
    </citation>
    <scope>NUCLEOTIDE SEQUENCE [LARGE SCALE GENOMIC DNA]</scope>
    <source>
        <strain evidence="2">cv. Punajuju</strain>
        <tissue evidence="1">Leaves</tissue>
    </source>
</reference>
<keyword evidence="2" id="KW-1185">Reference proteome</keyword>
<reference evidence="2" key="1">
    <citation type="journal article" date="2022" name="Mol. Ecol. Resour.">
        <title>The genomes of chicory, endive, great burdock and yacon provide insights into Asteraceae palaeo-polyploidization history and plant inulin production.</title>
        <authorList>
            <person name="Fan W."/>
            <person name="Wang S."/>
            <person name="Wang H."/>
            <person name="Wang A."/>
            <person name="Jiang F."/>
            <person name="Liu H."/>
            <person name="Zhao H."/>
            <person name="Xu D."/>
            <person name="Zhang Y."/>
        </authorList>
    </citation>
    <scope>NUCLEOTIDE SEQUENCE [LARGE SCALE GENOMIC DNA]</scope>
    <source>
        <strain evidence="2">cv. Punajuju</strain>
    </source>
</reference>